<dbReference type="GO" id="GO:0008270">
    <property type="term" value="F:zinc ion binding"/>
    <property type="evidence" value="ECO:0007669"/>
    <property type="project" value="UniProtKB-KW"/>
</dbReference>
<dbReference type="EMBL" id="BJYS01000049">
    <property type="protein sequence ID" value="GEO07055.1"/>
    <property type="molecule type" value="Genomic_DNA"/>
</dbReference>
<protein>
    <recommendedName>
        <fullName evidence="2">SWIM-type domain-containing protein</fullName>
    </recommendedName>
</protein>
<evidence type="ECO:0000256" key="1">
    <source>
        <dbReference type="PROSITE-ProRule" id="PRU00325"/>
    </source>
</evidence>
<evidence type="ECO:0000313" key="3">
    <source>
        <dbReference type="EMBL" id="GEO07055.1"/>
    </source>
</evidence>
<sequence length="581" mass="67438">MLTLQNFETQIDAAILQRGKQYYSNKAITWLEETAPNTWEAEVEGTDTYQVTVTLASQDEITEISCSCPYDGRICKHAVAVFLALQKEVKKAKSQKAKTSASKNVFEKLLQNISQSEYQEFIRRYAAKDKNFKTEFELYFAEKDDRIDVGRKYEDLMKKLIRKYTDRGFIHYRATYGLAKEADKILAGGEEFIRKNNFRDAFALARVVLKALMEASTNSDDSNGNIGSTIYQAVQLIQNIAGAGQAAPELKESIFIFLKTELDNPVYFNYGDYGYDLFDLFQMLALQLNHPAEFLTFIDTQLRRLTGEYESYQKEYFLKRKIDFLEATGKTKEAADLVQQNLDIVSVRQGEVNKAIAEQKYIAAKNLINGGIQVAERKDHPGTVAAWQKELLRIAVLEKDTETLRRLARHFAFDRGFTLEYYKLWKETFTSAEWPNEIEKYIREIEAKINHEWKINKGKYWQPAHPPLLYQLGPVFIQEGYWDRLLALVQQENNLETTFSYHNYLAPRYPAELLEIYLPALEQYGNKASDRRDYADLAARMKQVMKDIPAGKEKIIKLTQYLKEKYPRRPAMQEELNKILK</sequence>
<name>A0A512B4Z4_9BACT</name>
<dbReference type="AlphaFoldDB" id="A0A512B4Z4"/>
<comment type="caution">
    <text evidence="3">The sequence shown here is derived from an EMBL/GenBank/DDBJ whole genome shotgun (WGS) entry which is preliminary data.</text>
</comment>
<keyword evidence="1" id="KW-0862">Zinc</keyword>
<dbReference type="OrthoDB" id="9760715at2"/>
<evidence type="ECO:0000313" key="4">
    <source>
        <dbReference type="Proteomes" id="UP000321532"/>
    </source>
</evidence>
<accession>A0A512B4Z4</accession>
<evidence type="ECO:0000259" key="2">
    <source>
        <dbReference type="PROSITE" id="PS50966"/>
    </source>
</evidence>
<dbReference type="Pfam" id="PF04434">
    <property type="entry name" value="SWIM"/>
    <property type="match status" value="1"/>
</dbReference>
<organism evidence="3 4">
    <name type="scientific">Adhaeribacter aerolatus</name>
    <dbReference type="NCBI Taxonomy" id="670289"/>
    <lineage>
        <taxon>Bacteria</taxon>
        <taxon>Pseudomonadati</taxon>
        <taxon>Bacteroidota</taxon>
        <taxon>Cytophagia</taxon>
        <taxon>Cytophagales</taxon>
        <taxon>Hymenobacteraceae</taxon>
        <taxon>Adhaeribacter</taxon>
    </lineage>
</organism>
<feature type="domain" description="SWIM-type" evidence="2">
    <location>
        <begin position="51"/>
        <end position="86"/>
    </location>
</feature>
<dbReference type="Proteomes" id="UP000321532">
    <property type="component" value="Unassembled WGS sequence"/>
</dbReference>
<keyword evidence="1" id="KW-0863">Zinc-finger</keyword>
<keyword evidence="4" id="KW-1185">Reference proteome</keyword>
<gene>
    <name evidence="3" type="ORF">AAE02nite_47190</name>
</gene>
<keyword evidence="1" id="KW-0479">Metal-binding</keyword>
<dbReference type="RefSeq" id="WP_146904455.1">
    <property type="nucleotide sequence ID" value="NZ_BJYS01000049.1"/>
</dbReference>
<dbReference type="InterPro" id="IPR007527">
    <property type="entry name" value="Znf_SWIM"/>
</dbReference>
<proteinExistence type="predicted"/>
<reference evidence="3 4" key="1">
    <citation type="submission" date="2019-07" db="EMBL/GenBank/DDBJ databases">
        <title>Whole genome shotgun sequence of Adhaeribacter aerolatus NBRC 106133.</title>
        <authorList>
            <person name="Hosoyama A."/>
            <person name="Uohara A."/>
            <person name="Ohji S."/>
            <person name="Ichikawa N."/>
        </authorList>
    </citation>
    <scope>NUCLEOTIDE SEQUENCE [LARGE SCALE GENOMIC DNA]</scope>
    <source>
        <strain evidence="3 4">NBRC 106133</strain>
    </source>
</reference>
<dbReference type="PROSITE" id="PS50966">
    <property type="entry name" value="ZF_SWIM"/>
    <property type="match status" value="1"/>
</dbReference>